<proteinExistence type="predicted"/>
<dbReference type="EMBL" id="ML208314">
    <property type="protein sequence ID" value="TFK70357.1"/>
    <property type="molecule type" value="Genomic_DNA"/>
</dbReference>
<evidence type="ECO:0000313" key="1">
    <source>
        <dbReference type="EMBL" id="TFK70357.1"/>
    </source>
</evidence>
<accession>A0ACD3AZH5</accession>
<keyword evidence="2" id="KW-1185">Reference proteome</keyword>
<evidence type="ECO:0000313" key="2">
    <source>
        <dbReference type="Proteomes" id="UP000308600"/>
    </source>
</evidence>
<reference evidence="1 2" key="1">
    <citation type="journal article" date="2019" name="Nat. Ecol. Evol.">
        <title>Megaphylogeny resolves global patterns of mushroom evolution.</title>
        <authorList>
            <person name="Varga T."/>
            <person name="Krizsan K."/>
            <person name="Foldi C."/>
            <person name="Dima B."/>
            <person name="Sanchez-Garcia M."/>
            <person name="Sanchez-Ramirez S."/>
            <person name="Szollosi G.J."/>
            <person name="Szarkandi J.G."/>
            <person name="Papp V."/>
            <person name="Albert L."/>
            <person name="Andreopoulos W."/>
            <person name="Angelini C."/>
            <person name="Antonin V."/>
            <person name="Barry K.W."/>
            <person name="Bougher N.L."/>
            <person name="Buchanan P."/>
            <person name="Buyck B."/>
            <person name="Bense V."/>
            <person name="Catcheside P."/>
            <person name="Chovatia M."/>
            <person name="Cooper J."/>
            <person name="Damon W."/>
            <person name="Desjardin D."/>
            <person name="Finy P."/>
            <person name="Geml J."/>
            <person name="Haridas S."/>
            <person name="Hughes K."/>
            <person name="Justo A."/>
            <person name="Karasinski D."/>
            <person name="Kautmanova I."/>
            <person name="Kiss B."/>
            <person name="Kocsube S."/>
            <person name="Kotiranta H."/>
            <person name="LaButti K.M."/>
            <person name="Lechner B.E."/>
            <person name="Liimatainen K."/>
            <person name="Lipzen A."/>
            <person name="Lukacs Z."/>
            <person name="Mihaltcheva S."/>
            <person name="Morgado L.N."/>
            <person name="Niskanen T."/>
            <person name="Noordeloos M.E."/>
            <person name="Ohm R.A."/>
            <person name="Ortiz-Santana B."/>
            <person name="Ovrebo C."/>
            <person name="Racz N."/>
            <person name="Riley R."/>
            <person name="Savchenko A."/>
            <person name="Shiryaev A."/>
            <person name="Soop K."/>
            <person name="Spirin V."/>
            <person name="Szebenyi C."/>
            <person name="Tomsovsky M."/>
            <person name="Tulloss R.E."/>
            <person name="Uehling J."/>
            <person name="Grigoriev I.V."/>
            <person name="Vagvolgyi C."/>
            <person name="Papp T."/>
            <person name="Martin F.M."/>
            <person name="Miettinen O."/>
            <person name="Hibbett D.S."/>
            <person name="Nagy L.G."/>
        </authorList>
    </citation>
    <scope>NUCLEOTIDE SEQUENCE [LARGE SCALE GENOMIC DNA]</scope>
    <source>
        <strain evidence="1 2">NL-1719</strain>
    </source>
</reference>
<protein>
    <submittedName>
        <fullName evidence="1">Uncharacterized protein</fullName>
    </submittedName>
</protein>
<gene>
    <name evidence="1" type="ORF">BDN72DRAFT_839029</name>
</gene>
<organism evidence="1 2">
    <name type="scientific">Pluteus cervinus</name>
    <dbReference type="NCBI Taxonomy" id="181527"/>
    <lineage>
        <taxon>Eukaryota</taxon>
        <taxon>Fungi</taxon>
        <taxon>Dikarya</taxon>
        <taxon>Basidiomycota</taxon>
        <taxon>Agaricomycotina</taxon>
        <taxon>Agaricomycetes</taxon>
        <taxon>Agaricomycetidae</taxon>
        <taxon>Agaricales</taxon>
        <taxon>Pluteineae</taxon>
        <taxon>Pluteaceae</taxon>
        <taxon>Pluteus</taxon>
    </lineage>
</organism>
<sequence>MSMMFTATASFERDYDLGAGTGVTCALASFVMTVIDVEEKGYNGVLALAGVHIGVVHCDEDWRLGG</sequence>
<dbReference type="Proteomes" id="UP000308600">
    <property type="component" value="Unassembled WGS sequence"/>
</dbReference>
<name>A0ACD3AZH5_9AGAR</name>